<proteinExistence type="predicted"/>
<accession>B9YBZ4</accession>
<sequence length="61" mass="6725">MIYFRDRKQVKIGPEIQKYSSTFLSLNSESLIICTLHKPAESPPTAAAGLTAPKFYCSAGF</sequence>
<evidence type="ECO:0000313" key="2">
    <source>
        <dbReference type="Proteomes" id="UP000005950"/>
    </source>
</evidence>
<gene>
    <name evidence="1" type="ORF">HOLDEFILI_03351</name>
</gene>
<dbReference type="HOGENOM" id="CLU_2916284_0_0_9"/>
<reference evidence="1 2" key="1">
    <citation type="submission" date="2008-12" db="EMBL/GenBank/DDBJ databases">
        <authorList>
            <person name="Fulton L."/>
            <person name="Clifton S."/>
            <person name="Fulton B."/>
            <person name="Xu J."/>
            <person name="Minx P."/>
            <person name="Pepin K.H."/>
            <person name="Johnson M."/>
            <person name="Bhonagiri V."/>
            <person name="Nash W.E."/>
            <person name="Mardis E.R."/>
            <person name="Wilson R.K."/>
        </authorList>
    </citation>
    <scope>NUCLEOTIDE SEQUENCE [LARGE SCALE GENOMIC DNA]</scope>
    <source>
        <strain evidence="1 2">DSM 12042</strain>
    </source>
</reference>
<dbReference type="STRING" id="545696.HOLDEFILI_03351"/>
<comment type="caution">
    <text evidence="1">The sequence shown here is derived from an EMBL/GenBank/DDBJ whole genome shotgun (WGS) entry which is preliminary data.</text>
</comment>
<dbReference type="AlphaFoldDB" id="B9YBZ4"/>
<reference evidence="1 2" key="2">
    <citation type="submission" date="2009-02" db="EMBL/GenBank/DDBJ databases">
        <title>Draft genome sequence of Holdemania filiformis DSM 12042.</title>
        <authorList>
            <person name="Sudarsanam P."/>
            <person name="Ley R."/>
            <person name="Guruge J."/>
            <person name="Turnbaugh P.J."/>
            <person name="Mahowald M."/>
            <person name="Liep D."/>
            <person name="Gordon J."/>
        </authorList>
    </citation>
    <scope>NUCLEOTIDE SEQUENCE [LARGE SCALE GENOMIC DNA]</scope>
    <source>
        <strain evidence="1 2">DSM 12042</strain>
    </source>
</reference>
<organism evidence="1 2">
    <name type="scientific">Holdemania filiformis DSM 12042</name>
    <dbReference type="NCBI Taxonomy" id="545696"/>
    <lineage>
        <taxon>Bacteria</taxon>
        <taxon>Bacillati</taxon>
        <taxon>Bacillota</taxon>
        <taxon>Erysipelotrichia</taxon>
        <taxon>Erysipelotrichales</taxon>
        <taxon>Erysipelotrichaceae</taxon>
        <taxon>Holdemania</taxon>
    </lineage>
</organism>
<name>B9YBZ4_9FIRM</name>
<evidence type="ECO:0000313" key="1">
    <source>
        <dbReference type="EMBL" id="EEF66497.1"/>
    </source>
</evidence>
<dbReference type="EMBL" id="ACCF01000210">
    <property type="protein sequence ID" value="EEF66497.1"/>
    <property type="molecule type" value="Genomic_DNA"/>
</dbReference>
<dbReference type="Proteomes" id="UP000005950">
    <property type="component" value="Unassembled WGS sequence"/>
</dbReference>
<protein>
    <submittedName>
        <fullName evidence="1">Uncharacterized protein</fullName>
    </submittedName>
</protein>